<reference evidence="4" key="1">
    <citation type="submission" date="2020-11" db="EMBL/GenBank/DDBJ databases">
        <authorList>
            <person name="Koelle M."/>
            <person name="Horta M.A.C."/>
            <person name="Nowrousian M."/>
            <person name="Ohm R.A."/>
            <person name="Benz P."/>
            <person name="Pilgard A."/>
        </authorList>
    </citation>
    <scope>NUCLEOTIDE SEQUENCE</scope>
    <source>
        <strain evidence="4">FPRL280</strain>
    </source>
</reference>
<protein>
    <recommendedName>
        <fullName evidence="6">Oxidase ustYa</fullName>
    </recommendedName>
</protein>
<comment type="pathway">
    <text evidence="1">Mycotoxin biosynthesis.</text>
</comment>
<dbReference type="PANTHER" id="PTHR33365">
    <property type="entry name" value="YALI0B05434P"/>
    <property type="match status" value="1"/>
</dbReference>
<dbReference type="InterPro" id="IPR021765">
    <property type="entry name" value="UstYa-like"/>
</dbReference>
<evidence type="ECO:0000256" key="1">
    <source>
        <dbReference type="ARBA" id="ARBA00004685"/>
    </source>
</evidence>
<dbReference type="GO" id="GO:0043386">
    <property type="term" value="P:mycotoxin biosynthetic process"/>
    <property type="evidence" value="ECO:0007669"/>
    <property type="project" value="InterPro"/>
</dbReference>
<dbReference type="EMBL" id="JADOXO010000196">
    <property type="protein sequence ID" value="KAF9809789.1"/>
    <property type="molecule type" value="Genomic_DNA"/>
</dbReference>
<reference evidence="4" key="2">
    <citation type="journal article" name="Front. Microbiol.">
        <title>Degradative Capacity of Two Strains of Rhodonia placenta: From Phenotype to Genotype.</title>
        <authorList>
            <person name="Kolle M."/>
            <person name="Horta M.A.C."/>
            <person name="Nowrousian M."/>
            <person name="Ohm R.A."/>
            <person name="Benz J.P."/>
            <person name="Pilgard A."/>
        </authorList>
    </citation>
    <scope>NUCLEOTIDE SEQUENCE</scope>
    <source>
        <strain evidence="4">FPRL280</strain>
    </source>
</reference>
<organism evidence="4 5">
    <name type="scientific">Rhodonia placenta</name>
    <dbReference type="NCBI Taxonomy" id="104341"/>
    <lineage>
        <taxon>Eukaryota</taxon>
        <taxon>Fungi</taxon>
        <taxon>Dikarya</taxon>
        <taxon>Basidiomycota</taxon>
        <taxon>Agaricomycotina</taxon>
        <taxon>Agaricomycetes</taxon>
        <taxon>Polyporales</taxon>
        <taxon>Adustoporiaceae</taxon>
        <taxon>Rhodonia</taxon>
    </lineage>
</organism>
<name>A0A8H7U0H8_9APHY</name>
<dbReference type="GO" id="GO:0016491">
    <property type="term" value="F:oxidoreductase activity"/>
    <property type="evidence" value="ECO:0007669"/>
    <property type="project" value="UniProtKB-KW"/>
</dbReference>
<dbReference type="AlphaFoldDB" id="A0A8H7U0H8"/>
<evidence type="ECO:0000256" key="3">
    <source>
        <dbReference type="ARBA" id="ARBA00035112"/>
    </source>
</evidence>
<evidence type="ECO:0000313" key="4">
    <source>
        <dbReference type="EMBL" id="KAF9809789.1"/>
    </source>
</evidence>
<proteinExistence type="inferred from homology"/>
<sequence>MLLFSPKPSQFSLVTLSSVLFALSLAIKLVVTVYLKSLALDDAHKYTYLGADHPPRWPITVPRVLMASDASTHFQLTTAAGIAEWAALVPGNGLVHLGPHRAPYTVAMLHELRCLDIVRDAMVHGLRNGNMTDAQVGLGRHCLNYLRQMVLCRGDLQLEPFLAPSHYKPIDLYGMYVCRDWGAVYREVEQNQQEYARWLSEEGATLYESALAGETS</sequence>
<accession>A0A8H7U0H8</accession>
<comment type="similarity">
    <text evidence="3">Belongs to the ustYa family.</text>
</comment>
<comment type="caution">
    <text evidence="4">The sequence shown here is derived from an EMBL/GenBank/DDBJ whole genome shotgun (WGS) entry which is preliminary data.</text>
</comment>
<dbReference type="Pfam" id="PF11807">
    <property type="entry name" value="UstYa"/>
    <property type="match status" value="1"/>
</dbReference>
<evidence type="ECO:0008006" key="6">
    <source>
        <dbReference type="Google" id="ProtNLM"/>
    </source>
</evidence>
<dbReference type="Proteomes" id="UP000639403">
    <property type="component" value="Unassembled WGS sequence"/>
</dbReference>
<keyword evidence="2" id="KW-0560">Oxidoreductase</keyword>
<evidence type="ECO:0000313" key="5">
    <source>
        <dbReference type="Proteomes" id="UP000639403"/>
    </source>
</evidence>
<gene>
    <name evidence="4" type="ORF">IEO21_07264</name>
</gene>
<dbReference type="PANTHER" id="PTHR33365:SF11">
    <property type="entry name" value="TAT PATHWAY SIGNAL SEQUENCE"/>
    <property type="match status" value="1"/>
</dbReference>
<evidence type="ECO:0000256" key="2">
    <source>
        <dbReference type="ARBA" id="ARBA00023002"/>
    </source>
</evidence>